<dbReference type="InterPro" id="IPR015943">
    <property type="entry name" value="WD40/YVTN_repeat-like_dom_sf"/>
</dbReference>
<dbReference type="RefSeq" id="WP_179551149.1">
    <property type="nucleotide sequence ID" value="NZ_JACCFI010000001.1"/>
</dbReference>
<dbReference type="Gene3D" id="2.60.40.2700">
    <property type="match status" value="1"/>
</dbReference>
<feature type="region of interest" description="Disordered" evidence="1">
    <location>
        <begin position="496"/>
        <end position="520"/>
    </location>
</feature>
<dbReference type="SUPFAM" id="SSF63829">
    <property type="entry name" value="Calcium-dependent phosphotriesterase"/>
    <property type="match status" value="1"/>
</dbReference>
<dbReference type="InterPro" id="IPR013783">
    <property type="entry name" value="Ig-like_fold"/>
</dbReference>
<comment type="caution">
    <text evidence="3">The sequence shown here is derived from an EMBL/GenBank/DDBJ whole genome shotgun (WGS) entry which is preliminary data.</text>
</comment>
<dbReference type="InterPro" id="IPR015919">
    <property type="entry name" value="Cadherin-like_sf"/>
</dbReference>
<dbReference type="Proteomes" id="UP000549066">
    <property type="component" value="Unassembled WGS sequence"/>
</dbReference>
<evidence type="ECO:0000256" key="1">
    <source>
        <dbReference type="SAM" id="MobiDB-lite"/>
    </source>
</evidence>
<accession>A0A852WSC6</accession>
<name>A0A852WSC6_9MICO</name>
<dbReference type="GO" id="GO:0005975">
    <property type="term" value="P:carbohydrate metabolic process"/>
    <property type="evidence" value="ECO:0007669"/>
    <property type="project" value="UniProtKB-ARBA"/>
</dbReference>
<protein>
    <submittedName>
        <fullName evidence="3">Sugar lactone lactonase YvrE</fullName>
    </submittedName>
</protein>
<feature type="compositionally biased region" description="Low complexity" evidence="1">
    <location>
        <begin position="509"/>
        <end position="520"/>
    </location>
</feature>
<dbReference type="EMBL" id="JACCFI010000001">
    <property type="protein sequence ID" value="NYG21152.1"/>
    <property type="molecule type" value="Genomic_DNA"/>
</dbReference>
<dbReference type="GO" id="GO:0005509">
    <property type="term" value="F:calcium ion binding"/>
    <property type="evidence" value="ECO:0007669"/>
    <property type="project" value="InterPro"/>
</dbReference>
<evidence type="ECO:0000313" key="3">
    <source>
        <dbReference type="EMBL" id="NYG21152.1"/>
    </source>
</evidence>
<dbReference type="SUPFAM" id="SSF49313">
    <property type="entry name" value="Cadherin-like"/>
    <property type="match status" value="1"/>
</dbReference>
<dbReference type="GO" id="GO:0016020">
    <property type="term" value="C:membrane"/>
    <property type="evidence" value="ECO:0007669"/>
    <property type="project" value="InterPro"/>
</dbReference>
<gene>
    <name evidence="3" type="ORF">BJY17_001899</name>
</gene>
<dbReference type="Gene3D" id="2.60.40.10">
    <property type="entry name" value="Immunoglobulins"/>
    <property type="match status" value="1"/>
</dbReference>
<keyword evidence="2" id="KW-0472">Membrane</keyword>
<reference evidence="3 4" key="1">
    <citation type="submission" date="2020-07" db="EMBL/GenBank/DDBJ databases">
        <title>Sequencing the genomes of 1000 actinobacteria strains.</title>
        <authorList>
            <person name="Klenk H.-P."/>
        </authorList>
    </citation>
    <scope>NUCLEOTIDE SEQUENCE [LARGE SCALE GENOMIC DNA]</scope>
    <source>
        <strain evidence="3 4">DSM 8598</strain>
    </source>
</reference>
<dbReference type="Gene3D" id="2.130.10.10">
    <property type="entry name" value="YVTN repeat-like/Quinoprotein amine dehydrogenase"/>
    <property type="match status" value="1"/>
</dbReference>
<proteinExistence type="predicted"/>
<dbReference type="AlphaFoldDB" id="A0A852WSC6"/>
<keyword evidence="4" id="KW-1185">Reference proteome</keyword>
<evidence type="ECO:0000256" key="2">
    <source>
        <dbReference type="SAM" id="Phobius"/>
    </source>
</evidence>
<keyword evidence="2" id="KW-1133">Transmembrane helix</keyword>
<organism evidence="3 4">
    <name type="scientific">Agromyces hippuratus</name>
    <dbReference type="NCBI Taxonomy" id="286438"/>
    <lineage>
        <taxon>Bacteria</taxon>
        <taxon>Bacillati</taxon>
        <taxon>Actinomycetota</taxon>
        <taxon>Actinomycetes</taxon>
        <taxon>Micrococcales</taxon>
        <taxon>Microbacteriaceae</taxon>
        <taxon>Agromyces</taxon>
    </lineage>
</organism>
<feature type="transmembrane region" description="Helical" evidence="2">
    <location>
        <begin position="535"/>
        <end position="556"/>
    </location>
</feature>
<keyword evidence="2" id="KW-0812">Transmembrane</keyword>
<sequence length="562" mass="56975">MIAVLSPATNAFAAPPPVIGNDGDYTYDRSWSTSISEPPVGFLVPSSIVVAPDGSLYGIANYSSGSSQSVVHYTATGELIAAWPAQNGGSPTGLALDADGNPVVLETAGDGSNRTVSTYDGTGTVLSTTSLPPAEASSAGLAISPDGATLYVSERPFDGGFTIDAYDRAGAIAAPAITIPDFDAGFAAFNLNITSDGRLSALGFVQAPEFAQKFASVDPDGTDLIFRDTPDTATYFGQVTVGPDDLLYHVNQDGDSVITITDANGTVLRSIPRTALAPFDGNVIGVAAGQDGTVYLTGYFFDGTGETVGGIMALVPLTSPDLAGATSSPLACEPFSFAIQASGNPPPTYYEVTAGTLPPGLALDPDTGVVSGTPTAPGGTSIVEITAYNGVTPTEATTTNATATFQFDVALNTFTTTPLTVTGDPAPGSALTATMSAWTPEPETLTYQWYRDDVAIPDATGADYTVASADQGHVLRVAATGASPCYEDATAESAPVTVAAAPTPPSPGPDSGSGTTGSDGTIAETGFDVAGTTPFIVGAFALLFVGALMLTTRSLADRRARR</sequence>
<evidence type="ECO:0000313" key="4">
    <source>
        <dbReference type="Proteomes" id="UP000549066"/>
    </source>
</evidence>
<dbReference type="Pfam" id="PF05345">
    <property type="entry name" value="He_PIG"/>
    <property type="match status" value="1"/>
</dbReference>